<dbReference type="PROSITE" id="PS50033">
    <property type="entry name" value="UBX"/>
    <property type="match status" value="1"/>
</dbReference>
<dbReference type="InterPro" id="IPR029071">
    <property type="entry name" value="Ubiquitin-like_domsf"/>
</dbReference>
<feature type="compositionally biased region" description="Basic and acidic residues" evidence="1">
    <location>
        <begin position="436"/>
        <end position="445"/>
    </location>
</feature>
<organism evidence="3">
    <name type="scientific">Hyalomma excavatum</name>
    <dbReference type="NCBI Taxonomy" id="257692"/>
    <lineage>
        <taxon>Eukaryota</taxon>
        <taxon>Metazoa</taxon>
        <taxon>Ecdysozoa</taxon>
        <taxon>Arthropoda</taxon>
        <taxon>Chelicerata</taxon>
        <taxon>Arachnida</taxon>
        <taxon>Acari</taxon>
        <taxon>Parasitiformes</taxon>
        <taxon>Ixodida</taxon>
        <taxon>Ixodoidea</taxon>
        <taxon>Ixodidae</taxon>
        <taxon>Hyalomminae</taxon>
        <taxon>Hyalomma</taxon>
    </lineage>
</organism>
<dbReference type="GO" id="GO:0043130">
    <property type="term" value="F:ubiquitin binding"/>
    <property type="evidence" value="ECO:0007669"/>
    <property type="project" value="TreeGrafter"/>
</dbReference>
<dbReference type="InterPro" id="IPR044541">
    <property type="entry name" value="FAF1_UBA"/>
</dbReference>
<dbReference type="InterPro" id="IPR049483">
    <property type="entry name" value="FAF1_2-like_UAS"/>
</dbReference>
<dbReference type="SMART" id="SM00594">
    <property type="entry name" value="UAS"/>
    <property type="match status" value="1"/>
</dbReference>
<sequence>MTEQRDQILADFQACTGLEDVGECFMFLEQANWNLLDAVHNALPRETQSLPSEDDSVQRIQLIYRDRAVALTLPRRGLTCGDVRQLIAQETCVPPCRQSLLGWDHVTDETPFVASELAPGGSLMLRNSQPYAETTVPSRGGNQVTLHIRDDSSGTEYSISFPGSKTILELKQDVSDLTSIPVRHQRWIGWPTITQPPDEMALSLAVGHADEHWLTVTNVGGTSSTVAELLSSDSSNADEFEDANECLIASEDATSTAPLMPEGVEDEAEAVAHFSRAFARRYGDCGPPFFQGTLAQAIEASCYKPIRERKPLVLYLHQEQGAGAFCGQLLCSEAVISYLTLNFLIWPWDLTLPSNRDRFLESISRSLGVSAVSAVRSSALDCLPALVVLSRVRGSLEVLSLIPGTVELDDLMTRLMQVVEVFSSEMASESKEEEEREAREQVRREQDAAYVASLKADQEKDKERQRLEQAKLEQETAEERRRALQRDEKLHQEELDKAVRESLAALVPAEPPENGCNGEPVTHLRVRLPSGEVLTRRFLANSPLSQLMLYVASCGYPGDKFRLLASWPRRDLSEVDGNKTLKELQLFPKETLTLEERPSEGHE</sequence>
<accession>A0A131XQI4</accession>
<proteinExistence type="evidence at transcript level"/>
<dbReference type="Pfam" id="PF14555">
    <property type="entry name" value="UBA_4"/>
    <property type="match status" value="1"/>
</dbReference>
<dbReference type="SUPFAM" id="SSF54236">
    <property type="entry name" value="Ubiquitin-like"/>
    <property type="match status" value="2"/>
</dbReference>
<dbReference type="PANTHER" id="PTHR23322:SF96">
    <property type="entry name" value="FAS-ASSOCIATED FACTOR 1"/>
    <property type="match status" value="1"/>
</dbReference>
<dbReference type="Gene3D" id="3.10.20.90">
    <property type="entry name" value="Phosphatidylinositol 3-kinase Catalytic Subunit, Chain A, domain 1"/>
    <property type="match status" value="3"/>
</dbReference>
<reference evidence="3" key="1">
    <citation type="journal article" date="2017" name="Ticks Tick Borne Dis.">
        <title>An insight into the sialome of Hyalomma excavatum.</title>
        <authorList>
            <person name="Ribeiro J.M."/>
            <person name="Slovak M."/>
            <person name="Francischetti I.M."/>
        </authorList>
    </citation>
    <scope>NUCLEOTIDE SEQUENCE</scope>
    <source>
        <strain evidence="3">Samish</strain>
        <tissue evidence="3">Salivary glands</tissue>
    </source>
</reference>
<feature type="compositionally biased region" description="Basic and acidic residues" evidence="1">
    <location>
        <begin position="456"/>
        <end position="489"/>
    </location>
</feature>
<dbReference type="InterPro" id="IPR001012">
    <property type="entry name" value="UBX_dom"/>
</dbReference>
<evidence type="ECO:0000259" key="2">
    <source>
        <dbReference type="PROSITE" id="PS50033"/>
    </source>
</evidence>
<dbReference type="Gene3D" id="3.40.30.10">
    <property type="entry name" value="Glutaredoxin"/>
    <property type="match status" value="1"/>
</dbReference>
<dbReference type="CDD" id="cd17130">
    <property type="entry name" value="Ubl2_FAF1"/>
    <property type="match status" value="1"/>
</dbReference>
<dbReference type="Pfam" id="PF21021">
    <property type="entry name" value="FAF1"/>
    <property type="match status" value="1"/>
</dbReference>
<dbReference type="GO" id="GO:0036503">
    <property type="term" value="P:ERAD pathway"/>
    <property type="evidence" value="ECO:0007669"/>
    <property type="project" value="TreeGrafter"/>
</dbReference>
<name>A0A131XQI4_9ACAR</name>
<dbReference type="Gene3D" id="1.10.8.10">
    <property type="entry name" value="DNA helicase RuvA subunit, C-terminal domain"/>
    <property type="match status" value="1"/>
</dbReference>
<dbReference type="EMBL" id="GEFH01000143">
    <property type="protein sequence ID" value="JAP68438.1"/>
    <property type="molecule type" value="mRNA"/>
</dbReference>
<dbReference type="GO" id="GO:0005634">
    <property type="term" value="C:nucleus"/>
    <property type="evidence" value="ECO:0007669"/>
    <property type="project" value="TreeGrafter"/>
</dbReference>
<evidence type="ECO:0000256" key="1">
    <source>
        <dbReference type="SAM" id="MobiDB-lite"/>
    </source>
</evidence>
<feature type="region of interest" description="Disordered" evidence="1">
    <location>
        <begin position="426"/>
        <end position="445"/>
    </location>
</feature>
<dbReference type="PANTHER" id="PTHR23322">
    <property type="entry name" value="FAS-ASSOCIATED PROTEIN"/>
    <property type="match status" value="1"/>
</dbReference>
<dbReference type="CDD" id="cd14413">
    <property type="entry name" value="UBA_FAF1"/>
    <property type="match status" value="1"/>
</dbReference>
<feature type="domain" description="UBX" evidence="2">
    <location>
        <begin position="517"/>
        <end position="594"/>
    </location>
</feature>
<feature type="region of interest" description="Disordered" evidence="1">
    <location>
        <begin position="453"/>
        <end position="489"/>
    </location>
</feature>
<dbReference type="Pfam" id="PF00789">
    <property type="entry name" value="UBX"/>
    <property type="match status" value="1"/>
</dbReference>
<dbReference type="InterPro" id="IPR050730">
    <property type="entry name" value="UBX_domain-protein"/>
</dbReference>
<dbReference type="InterPro" id="IPR033043">
    <property type="entry name" value="FAF1-like_UBX"/>
</dbReference>
<evidence type="ECO:0000313" key="3">
    <source>
        <dbReference type="EMBL" id="JAP68438.1"/>
    </source>
</evidence>
<dbReference type="SMART" id="SM00166">
    <property type="entry name" value="UBX"/>
    <property type="match status" value="1"/>
</dbReference>
<dbReference type="CDD" id="cd01771">
    <property type="entry name" value="UBX_UBXN3A"/>
    <property type="match status" value="1"/>
</dbReference>
<dbReference type="GO" id="GO:0005783">
    <property type="term" value="C:endoplasmic reticulum"/>
    <property type="evidence" value="ECO:0007669"/>
    <property type="project" value="TreeGrafter"/>
</dbReference>
<dbReference type="InterPro" id="IPR006577">
    <property type="entry name" value="UAS"/>
</dbReference>
<dbReference type="AlphaFoldDB" id="A0A131XQI4"/>
<protein>
    <submittedName>
        <fullName evidence="3">Putative regulator of the ubiquitin pathway</fullName>
    </submittedName>
</protein>